<keyword evidence="2" id="KW-1185">Reference proteome</keyword>
<name>A0A1E1MRF4_RHYSE</name>
<protein>
    <recommendedName>
        <fullName evidence="3">Reverse transcriptase Ty1/copia-type domain-containing protein</fullName>
    </recommendedName>
</protein>
<reference evidence="2" key="1">
    <citation type="submission" date="2016-03" db="EMBL/GenBank/DDBJ databases">
        <authorList>
            <person name="Guldener U."/>
        </authorList>
    </citation>
    <scope>NUCLEOTIDE SEQUENCE [LARGE SCALE GENOMIC DNA]</scope>
</reference>
<evidence type="ECO:0000313" key="2">
    <source>
        <dbReference type="Proteomes" id="UP000177625"/>
    </source>
</evidence>
<sequence>MYGVPESANHWFGTYHGHKVKKLMMIPSTYDVCLLSVSNLKIGTGVLGLQIDDTFFVGDDQFIESEERELKKAGFTSNEREQLTVEHPIDFNGGHITLHADGSITLS</sequence>
<evidence type="ECO:0000313" key="1">
    <source>
        <dbReference type="EMBL" id="CZT51664.1"/>
    </source>
</evidence>
<organism evidence="1 2">
    <name type="scientific">Rhynchosporium secalis</name>
    <name type="common">Barley scald fungus</name>
    <dbReference type="NCBI Taxonomy" id="38038"/>
    <lineage>
        <taxon>Eukaryota</taxon>
        <taxon>Fungi</taxon>
        <taxon>Dikarya</taxon>
        <taxon>Ascomycota</taxon>
        <taxon>Pezizomycotina</taxon>
        <taxon>Leotiomycetes</taxon>
        <taxon>Helotiales</taxon>
        <taxon>Ploettnerulaceae</taxon>
        <taxon>Rhynchosporium</taxon>
    </lineage>
</organism>
<evidence type="ECO:0008006" key="3">
    <source>
        <dbReference type="Google" id="ProtNLM"/>
    </source>
</evidence>
<dbReference type="Proteomes" id="UP000177625">
    <property type="component" value="Unassembled WGS sequence"/>
</dbReference>
<dbReference type="EMBL" id="FJVC01000500">
    <property type="protein sequence ID" value="CZT51664.1"/>
    <property type="molecule type" value="Genomic_DNA"/>
</dbReference>
<dbReference type="AlphaFoldDB" id="A0A1E1MRF4"/>
<accession>A0A1E1MRF4</accession>
<gene>
    <name evidence="1" type="ORF">RSE6_12842</name>
</gene>
<proteinExistence type="predicted"/>